<dbReference type="WBParaSite" id="SCUD_0000479901-mRNA-1">
    <property type="protein sequence ID" value="SCUD_0000479901-mRNA-1"/>
    <property type="gene ID" value="SCUD_0000479901"/>
</dbReference>
<sequence>MCHLKQANYSRGFRLKFSVNLSELIKQKLSDNYVNTRTSLSVESQHNFGTSEKYRLNINALDVEILVDEPNKSVFHSFKEAILSGRKVKKYNGMVY</sequence>
<reference evidence="1 2" key="2">
    <citation type="submission" date="2018-11" db="EMBL/GenBank/DDBJ databases">
        <authorList>
            <consortium name="Pathogen Informatics"/>
        </authorList>
    </citation>
    <scope>NUCLEOTIDE SEQUENCE [LARGE SCALE GENOMIC DNA]</scope>
    <source>
        <strain evidence="1">Dakar</strain>
        <strain evidence="2">Dakar, Senegal</strain>
    </source>
</reference>
<evidence type="ECO:0000313" key="2">
    <source>
        <dbReference type="Proteomes" id="UP000279833"/>
    </source>
</evidence>
<protein>
    <submittedName>
        <fullName evidence="1 3">Uncharacterized protein</fullName>
    </submittedName>
</protein>
<evidence type="ECO:0000313" key="3">
    <source>
        <dbReference type="WBParaSite" id="SCUD_0000479901-mRNA-1"/>
    </source>
</evidence>
<dbReference type="AlphaFoldDB" id="A0A183JQ12"/>
<dbReference type="EMBL" id="UZAK01006819">
    <property type="protein sequence ID" value="VDO90989.1"/>
    <property type="molecule type" value="Genomic_DNA"/>
</dbReference>
<reference evidence="3" key="1">
    <citation type="submission" date="2016-06" db="UniProtKB">
        <authorList>
            <consortium name="WormBaseParasite"/>
        </authorList>
    </citation>
    <scope>IDENTIFICATION</scope>
</reference>
<name>A0A183JQ12_9TREM</name>
<proteinExistence type="predicted"/>
<keyword evidence="2" id="KW-1185">Reference proteome</keyword>
<evidence type="ECO:0000313" key="1">
    <source>
        <dbReference type="EMBL" id="VDO90989.1"/>
    </source>
</evidence>
<dbReference type="Proteomes" id="UP000279833">
    <property type="component" value="Unassembled WGS sequence"/>
</dbReference>
<organism evidence="3">
    <name type="scientific">Schistosoma curassoni</name>
    <dbReference type="NCBI Taxonomy" id="6186"/>
    <lineage>
        <taxon>Eukaryota</taxon>
        <taxon>Metazoa</taxon>
        <taxon>Spiralia</taxon>
        <taxon>Lophotrochozoa</taxon>
        <taxon>Platyhelminthes</taxon>
        <taxon>Trematoda</taxon>
        <taxon>Digenea</taxon>
        <taxon>Strigeidida</taxon>
        <taxon>Schistosomatoidea</taxon>
        <taxon>Schistosomatidae</taxon>
        <taxon>Schistosoma</taxon>
    </lineage>
</organism>
<accession>A0A183JQ12</accession>
<gene>
    <name evidence="1" type="ORF">SCUD_LOCUS4801</name>
</gene>